<feature type="region of interest" description="Disordered" evidence="1">
    <location>
        <begin position="324"/>
        <end position="374"/>
    </location>
</feature>
<name>A0A5C3KX08_COPMA</name>
<feature type="compositionally biased region" description="Pro residues" evidence="1">
    <location>
        <begin position="330"/>
        <end position="345"/>
    </location>
</feature>
<dbReference type="Proteomes" id="UP000307440">
    <property type="component" value="Unassembled WGS sequence"/>
</dbReference>
<organism evidence="2 3">
    <name type="scientific">Coprinopsis marcescibilis</name>
    <name type="common">Agaric fungus</name>
    <name type="synonym">Psathyrella marcescibilis</name>
    <dbReference type="NCBI Taxonomy" id="230819"/>
    <lineage>
        <taxon>Eukaryota</taxon>
        <taxon>Fungi</taxon>
        <taxon>Dikarya</taxon>
        <taxon>Basidiomycota</taxon>
        <taxon>Agaricomycotina</taxon>
        <taxon>Agaricomycetes</taxon>
        <taxon>Agaricomycetidae</taxon>
        <taxon>Agaricales</taxon>
        <taxon>Agaricineae</taxon>
        <taxon>Psathyrellaceae</taxon>
        <taxon>Coprinopsis</taxon>
    </lineage>
</organism>
<reference evidence="2 3" key="1">
    <citation type="journal article" date="2019" name="Nat. Ecol. Evol.">
        <title>Megaphylogeny resolves global patterns of mushroom evolution.</title>
        <authorList>
            <person name="Varga T."/>
            <person name="Krizsan K."/>
            <person name="Foldi C."/>
            <person name="Dima B."/>
            <person name="Sanchez-Garcia M."/>
            <person name="Sanchez-Ramirez S."/>
            <person name="Szollosi G.J."/>
            <person name="Szarkandi J.G."/>
            <person name="Papp V."/>
            <person name="Albert L."/>
            <person name="Andreopoulos W."/>
            <person name="Angelini C."/>
            <person name="Antonin V."/>
            <person name="Barry K.W."/>
            <person name="Bougher N.L."/>
            <person name="Buchanan P."/>
            <person name="Buyck B."/>
            <person name="Bense V."/>
            <person name="Catcheside P."/>
            <person name="Chovatia M."/>
            <person name="Cooper J."/>
            <person name="Damon W."/>
            <person name="Desjardin D."/>
            <person name="Finy P."/>
            <person name="Geml J."/>
            <person name="Haridas S."/>
            <person name="Hughes K."/>
            <person name="Justo A."/>
            <person name="Karasinski D."/>
            <person name="Kautmanova I."/>
            <person name="Kiss B."/>
            <person name="Kocsube S."/>
            <person name="Kotiranta H."/>
            <person name="LaButti K.M."/>
            <person name="Lechner B.E."/>
            <person name="Liimatainen K."/>
            <person name="Lipzen A."/>
            <person name="Lukacs Z."/>
            <person name="Mihaltcheva S."/>
            <person name="Morgado L.N."/>
            <person name="Niskanen T."/>
            <person name="Noordeloos M.E."/>
            <person name="Ohm R.A."/>
            <person name="Ortiz-Santana B."/>
            <person name="Ovrebo C."/>
            <person name="Racz N."/>
            <person name="Riley R."/>
            <person name="Savchenko A."/>
            <person name="Shiryaev A."/>
            <person name="Soop K."/>
            <person name="Spirin V."/>
            <person name="Szebenyi C."/>
            <person name="Tomsovsky M."/>
            <person name="Tulloss R.E."/>
            <person name="Uehling J."/>
            <person name="Grigoriev I.V."/>
            <person name="Vagvolgyi C."/>
            <person name="Papp T."/>
            <person name="Martin F.M."/>
            <person name="Miettinen O."/>
            <person name="Hibbett D.S."/>
            <person name="Nagy L.G."/>
        </authorList>
    </citation>
    <scope>NUCLEOTIDE SEQUENCE [LARGE SCALE GENOMIC DNA]</scope>
    <source>
        <strain evidence="2 3">CBS 121175</strain>
    </source>
</reference>
<evidence type="ECO:0000313" key="2">
    <source>
        <dbReference type="EMBL" id="TFK24700.1"/>
    </source>
</evidence>
<proteinExistence type="predicted"/>
<feature type="compositionally biased region" description="Polar residues" evidence="1">
    <location>
        <begin position="529"/>
        <end position="540"/>
    </location>
</feature>
<feature type="compositionally biased region" description="Low complexity" evidence="1">
    <location>
        <begin position="295"/>
        <end position="309"/>
    </location>
</feature>
<keyword evidence="3" id="KW-1185">Reference proteome</keyword>
<dbReference type="OrthoDB" id="3270840at2759"/>
<dbReference type="STRING" id="230819.A0A5C3KX08"/>
<dbReference type="AlphaFoldDB" id="A0A5C3KX08"/>
<feature type="region of interest" description="Disordered" evidence="1">
    <location>
        <begin position="513"/>
        <end position="544"/>
    </location>
</feature>
<sequence length="636" mass="70218">MRRRRSSASSTSSSTMSRPTITDADDAIVLSDLVRTGEASRLRRRGAMRLDRNSIHGVPRRPPSLDDSDSDEENRPYSFAYSESNRLENLDRRHRTLGAHQYQHPSYSRWVPHPDIDHEFDEENMSYILVCGAEVEDTFVDPTPFKPSALPIPPPKVSSTSSSVIRKPVSNGCGTIIHLFASSSPTKVYTARSAATEAVVPLSAEYFTQYVGVRFEMSPCGCVKEGVGCAVCGNPLGTRWKFCERMAEARRKGPSSNARRHQGPLRPEGPRYWGGSPSRSSSRTRNHQPNHAPCPSSSFTEPEQPETTESQLELYTFFSDAVTAYADPTSSPPKPSSAPNPPTEPNSPLSSPTFAPSSPRAAWRNATNDSDSETGFEFVNLDTSIGEGQEVSIEFGMPQFAQFVQPESPQHIRRRSMTDVGTEERVSIAPPLFDRQITSSPEPLDRHTNASEPSSFIVGQNSERQVIAFEQLMSSLRHDTRGLTLDDDASQRPPQPQPQPMSFYEQQVLGAWERQQERESGTTGRTTEVAASSRQNTSGSEWPDEIQLTRSVILRAPLTPAPALATSPWRTTFNLLSELPSGHGGVVYDFDSIRREPSASRTPGDTESDHQLEAGGGDDEVDGLHRLVAPVIFFDR</sequence>
<feature type="region of interest" description="Disordered" evidence="1">
    <location>
        <begin position="596"/>
        <end position="621"/>
    </location>
</feature>
<feature type="region of interest" description="Disordered" evidence="1">
    <location>
        <begin position="1"/>
        <end position="25"/>
    </location>
</feature>
<accession>A0A5C3KX08</accession>
<evidence type="ECO:0000313" key="3">
    <source>
        <dbReference type="Proteomes" id="UP000307440"/>
    </source>
</evidence>
<gene>
    <name evidence="2" type="ORF">FA15DRAFT_406043</name>
</gene>
<feature type="compositionally biased region" description="Low complexity" evidence="1">
    <location>
        <begin position="7"/>
        <end position="18"/>
    </location>
</feature>
<evidence type="ECO:0000256" key="1">
    <source>
        <dbReference type="SAM" id="MobiDB-lite"/>
    </source>
</evidence>
<feature type="region of interest" description="Disordered" evidence="1">
    <location>
        <begin position="53"/>
        <end position="84"/>
    </location>
</feature>
<feature type="region of interest" description="Disordered" evidence="1">
    <location>
        <begin position="249"/>
        <end position="309"/>
    </location>
</feature>
<protein>
    <submittedName>
        <fullName evidence="2">Uncharacterized protein</fullName>
    </submittedName>
</protein>
<dbReference type="EMBL" id="ML210196">
    <property type="protein sequence ID" value="TFK24700.1"/>
    <property type="molecule type" value="Genomic_DNA"/>
</dbReference>
<feature type="region of interest" description="Disordered" evidence="1">
    <location>
        <begin position="435"/>
        <end position="454"/>
    </location>
</feature>